<evidence type="ECO:0000313" key="11">
    <source>
        <dbReference type="EMBL" id="CAF9903671.1"/>
    </source>
</evidence>
<comment type="subcellular location">
    <subcellularLocation>
        <location evidence="1">Secreted</location>
    </subcellularLocation>
</comment>
<evidence type="ECO:0000256" key="2">
    <source>
        <dbReference type="ARBA" id="ARBA00013091"/>
    </source>
</evidence>
<organism evidence="11 12">
    <name type="scientific">Gomphillus americanus</name>
    <dbReference type="NCBI Taxonomy" id="1940652"/>
    <lineage>
        <taxon>Eukaryota</taxon>
        <taxon>Fungi</taxon>
        <taxon>Dikarya</taxon>
        <taxon>Ascomycota</taxon>
        <taxon>Pezizomycotina</taxon>
        <taxon>Lecanoromycetes</taxon>
        <taxon>OSLEUM clade</taxon>
        <taxon>Ostropomycetidae</taxon>
        <taxon>Ostropales</taxon>
        <taxon>Graphidaceae</taxon>
        <taxon>Gomphilloideae</taxon>
        <taxon>Gomphillus</taxon>
    </lineage>
</organism>
<keyword evidence="5 10" id="KW-0732">Signal</keyword>
<keyword evidence="4" id="KW-0858">Xylan degradation</keyword>
<evidence type="ECO:0000256" key="4">
    <source>
        <dbReference type="ARBA" id="ARBA00022651"/>
    </source>
</evidence>
<protein>
    <recommendedName>
        <fullName evidence="2">feruloyl esterase</fullName>
        <ecNumber evidence="2">3.1.1.73</ecNumber>
    </recommendedName>
</protein>
<keyword evidence="3" id="KW-0964">Secreted</keyword>
<evidence type="ECO:0000313" key="12">
    <source>
        <dbReference type="Proteomes" id="UP000664169"/>
    </source>
</evidence>
<comment type="caution">
    <text evidence="11">The sequence shown here is derived from an EMBL/GenBank/DDBJ whole genome shotgun (WGS) entry which is preliminary data.</text>
</comment>
<keyword evidence="6" id="KW-0378">Hydrolase</keyword>
<dbReference type="EMBL" id="CAJPDQ010000001">
    <property type="protein sequence ID" value="CAF9903671.1"/>
    <property type="molecule type" value="Genomic_DNA"/>
</dbReference>
<dbReference type="PANTHER" id="PTHR38050">
    <property type="match status" value="1"/>
</dbReference>
<keyword evidence="8" id="KW-0624">Polysaccharide degradation</keyword>
<gene>
    <name evidence="11" type="ORF">GOMPHAMPRED_000489</name>
</gene>
<evidence type="ECO:0000256" key="5">
    <source>
        <dbReference type="ARBA" id="ARBA00022729"/>
    </source>
</evidence>
<reference evidence="11" key="1">
    <citation type="submission" date="2021-03" db="EMBL/GenBank/DDBJ databases">
        <authorList>
            <person name="Tagirdzhanova G."/>
        </authorList>
    </citation>
    <scope>NUCLEOTIDE SEQUENCE</scope>
</reference>
<name>A0A8H3EAW7_9LECA</name>
<accession>A0A8H3EAW7</accession>
<evidence type="ECO:0000256" key="7">
    <source>
        <dbReference type="ARBA" id="ARBA00023277"/>
    </source>
</evidence>
<evidence type="ECO:0000256" key="1">
    <source>
        <dbReference type="ARBA" id="ARBA00004613"/>
    </source>
</evidence>
<dbReference type="Proteomes" id="UP000664169">
    <property type="component" value="Unassembled WGS sequence"/>
</dbReference>
<proteinExistence type="predicted"/>
<evidence type="ECO:0000256" key="8">
    <source>
        <dbReference type="ARBA" id="ARBA00023326"/>
    </source>
</evidence>
<dbReference type="Gene3D" id="3.40.50.1820">
    <property type="entry name" value="alpha/beta hydrolase"/>
    <property type="match status" value="1"/>
</dbReference>
<keyword evidence="12" id="KW-1185">Reference proteome</keyword>
<dbReference type="InterPro" id="IPR043595">
    <property type="entry name" value="FaeB/C/D"/>
</dbReference>
<evidence type="ECO:0000256" key="6">
    <source>
        <dbReference type="ARBA" id="ARBA00022801"/>
    </source>
</evidence>
<dbReference type="InterPro" id="IPR029058">
    <property type="entry name" value="AB_hydrolase_fold"/>
</dbReference>
<dbReference type="OrthoDB" id="424610at2759"/>
<feature type="signal peptide" evidence="10">
    <location>
        <begin position="1"/>
        <end position="17"/>
    </location>
</feature>
<dbReference type="SUPFAM" id="SSF53474">
    <property type="entry name" value="alpha/beta-Hydrolases"/>
    <property type="match status" value="1"/>
</dbReference>
<dbReference type="AlphaFoldDB" id="A0A8H3EAW7"/>
<evidence type="ECO:0000256" key="3">
    <source>
        <dbReference type="ARBA" id="ARBA00022525"/>
    </source>
</evidence>
<evidence type="ECO:0000256" key="10">
    <source>
        <dbReference type="SAM" id="SignalP"/>
    </source>
</evidence>
<dbReference type="EC" id="3.1.1.73" evidence="2"/>
<dbReference type="PANTHER" id="PTHR38050:SF2">
    <property type="entry name" value="FERULOYL ESTERASE C-RELATED"/>
    <property type="match status" value="1"/>
</dbReference>
<feature type="chain" id="PRO_5034625981" description="feruloyl esterase" evidence="10">
    <location>
        <begin position="18"/>
        <end position="323"/>
    </location>
</feature>
<evidence type="ECO:0000256" key="9">
    <source>
        <dbReference type="ARBA" id="ARBA00034075"/>
    </source>
</evidence>
<comment type="catalytic activity">
    <reaction evidence="9">
        <text>feruloyl-polysaccharide + H2O = ferulate + polysaccharide.</text>
        <dbReference type="EC" id="3.1.1.73"/>
    </reaction>
</comment>
<sequence>MAKSLFGLLTVAVAVSASDTCAAQAPAAPYVGDTSGCGKYHLPIVNGIDDTITSAGLKRTYNIHRPSDYDSNKQYGLIVTYPGTTETGIEFELDTKLDLSTPNHLVAYANGVGNNWAGANYSHATPDQDLTFTRDLLDDVRKNYCIDSSKIYATGISNGGGFVGLLACNDTVGGEFAAFAPVAGAFFTPLTDPGLNSTCTPARPVTPMLEFHGVLDDQVAYNGGLGDGGPLPSIPTWLSWWATRNSCDPSFGTEQIANGKVQHLSWTCNGKAGVVQHYKIDLHKHDWPSTIEDFSAIAEGDTPSEINASDIIPAFFEQYYRPT</sequence>
<keyword evidence="7" id="KW-0119">Carbohydrate metabolism</keyword>
<dbReference type="GO" id="GO:0030600">
    <property type="term" value="F:feruloyl esterase activity"/>
    <property type="evidence" value="ECO:0007669"/>
    <property type="project" value="UniProtKB-EC"/>
</dbReference>
<dbReference type="GO" id="GO:0045493">
    <property type="term" value="P:xylan catabolic process"/>
    <property type="evidence" value="ECO:0007669"/>
    <property type="project" value="UniProtKB-KW"/>
</dbReference>
<dbReference type="GO" id="GO:0005576">
    <property type="term" value="C:extracellular region"/>
    <property type="evidence" value="ECO:0007669"/>
    <property type="project" value="UniProtKB-SubCell"/>
</dbReference>